<keyword evidence="2" id="KW-1185">Reference proteome</keyword>
<dbReference type="EMBL" id="KZ503429">
    <property type="protein sequence ID" value="PKU64253.1"/>
    <property type="molecule type" value="Genomic_DNA"/>
</dbReference>
<accession>A0A2I0VLJ4</accession>
<sequence>MEGRFRLISSVIFCPEGREIAIFGVPNPDFLFLQTSDCDDGQKSGCSGGRLEGEMNQIKTMVEERISSMEGQVADLREPVQLAQGGLAQLVYRRRTPSASFAVRLNRRAPLLN</sequence>
<gene>
    <name evidence="1" type="ORF">MA16_Dca005176</name>
</gene>
<organism evidence="1 2">
    <name type="scientific">Dendrobium catenatum</name>
    <dbReference type="NCBI Taxonomy" id="906689"/>
    <lineage>
        <taxon>Eukaryota</taxon>
        <taxon>Viridiplantae</taxon>
        <taxon>Streptophyta</taxon>
        <taxon>Embryophyta</taxon>
        <taxon>Tracheophyta</taxon>
        <taxon>Spermatophyta</taxon>
        <taxon>Magnoliopsida</taxon>
        <taxon>Liliopsida</taxon>
        <taxon>Asparagales</taxon>
        <taxon>Orchidaceae</taxon>
        <taxon>Epidendroideae</taxon>
        <taxon>Malaxideae</taxon>
        <taxon>Dendrobiinae</taxon>
        <taxon>Dendrobium</taxon>
    </lineage>
</organism>
<evidence type="ECO:0000313" key="2">
    <source>
        <dbReference type="Proteomes" id="UP000233837"/>
    </source>
</evidence>
<reference evidence="1 2" key="1">
    <citation type="journal article" date="2016" name="Sci. Rep.">
        <title>The Dendrobium catenatum Lindl. genome sequence provides insights into polysaccharide synthase, floral development and adaptive evolution.</title>
        <authorList>
            <person name="Zhang G.Q."/>
            <person name="Xu Q."/>
            <person name="Bian C."/>
            <person name="Tsai W.C."/>
            <person name="Yeh C.M."/>
            <person name="Liu K.W."/>
            <person name="Yoshida K."/>
            <person name="Zhang L.S."/>
            <person name="Chang S.B."/>
            <person name="Chen F."/>
            <person name="Shi Y."/>
            <person name="Su Y.Y."/>
            <person name="Zhang Y.Q."/>
            <person name="Chen L.J."/>
            <person name="Yin Y."/>
            <person name="Lin M."/>
            <person name="Huang H."/>
            <person name="Deng H."/>
            <person name="Wang Z.W."/>
            <person name="Zhu S.L."/>
            <person name="Zhao X."/>
            <person name="Deng C."/>
            <person name="Niu S.C."/>
            <person name="Huang J."/>
            <person name="Wang M."/>
            <person name="Liu G.H."/>
            <person name="Yang H.J."/>
            <person name="Xiao X.J."/>
            <person name="Hsiao Y.Y."/>
            <person name="Wu W.L."/>
            <person name="Chen Y.Y."/>
            <person name="Mitsuda N."/>
            <person name="Ohme-Takagi M."/>
            <person name="Luo Y.B."/>
            <person name="Van de Peer Y."/>
            <person name="Liu Z.J."/>
        </authorList>
    </citation>
    <scope>NUCLEOTIDE SEQUENCE [LARGE SCALE GENOMIC DNA]</scope>
    <source>
        <tissue evidence="1">The whole plant</tissue>
    </source>
</reference>
<name>A0A2I0VLJ4_9ASPA</name>
<reference evidence="1 2" key="2">
    <citation type="journal article" date="2017" name="Nature">
        <title>The Apostasia genome and the evolution of orchids.</title>
        <authorList>
            <person name="Zhang G.Q."/>
            <person name="Liu K.W."/>
            <person name="Li Z."/>
            <person name="Lohaus R."/>
            <person name="Hsiao Y.Y."/>
            <person name="Niu S.C."/>
            <person name="Wang J.Y."/>
            <person name="Lin Y.C."/>
            <person name="Xu Q."/>
            <person name="Chen L.J."/>
            <person name="Yoshida K."/>
            <person name="Fujiwara S."/>
            <person name="Wang Z.W."/>
            <person name="Zhang Y.Q."/>
            <person name="Mitsuda N."/>
            <person name="Wang M."/>
            <person name="Liu G.H."/>
            <person name="Pecoraro L."/>
            <person name="Huang H.X."/>
            <person name="Xiao X.J."/>
            <person name="Lin M."/>
            <person name="Wu X.Y."/>
            <person name="Wu W.L."/>
            <person name="Chen Y.Y."/>
            <person name="Chang S.B."/>
            <person name="Sakamoto S."/>
            <person name="Ohme-Takagi M."/>
            <person name="Yagi M."/>
            <person name="Zeng S.J."/>
            <person name="Shen C.Y."/>
            <person name="Yeh C.M."/>
            <person name="Luo Y.B."/>
            <person name="Tsai W.C."/>
            <person name="Van de Peer Y."/>
            <person name="Liu Z.J."/>
        </authorList>
    </citation>
    <scope>NUCLEOTIDE SEQUENCE [LARGE SCALE GENOMIC DNA]</scope>
    <source>
        <tissue evidence="1">The whole plant</tissue>
    </source>
</reference>
<proteinExistence type="predicted"/>
<protein>
    <submittedName>
        <fullName evidence="1">Uncharacterized protein</fullName>
    </submittedName>
</protein>
<dbReference type="Proteomes" id="UP000233837">
    <property type="component" value="Unassembled WGS sequence"/>
</dbReference>
<dbReference type="AlphaFoldDB" id="A0A2I0VLJ4"/>
<evidence type="ECO:0000313" key="1">
    <source>
        <dbReference type="EMBL" id="PKU64253.1"/>
    </source>
</evidence>